<reference evidence="1 2" key="1">
    <citation type="submission" date="2015-12" db="EMBL/GenBank/DDBJ databases">
        <title>Diversity of Burkholderia near neighbor genomes.</title>
        <authorList>
            <person name="Sahl J."/>
            <person name="Wagner D."/>
            <person name="Keim P."/>
        </authorList>
    </citation>
    <scope>NUCLEOTIDE SEQUENCE [LARGE SCALE GENOMIC DNA]</scope>
    <source>
        <strain evidence="1 2">BDU8</strain>
    </source>
</reference>
<protein>
    <submittedName>
        <fullName evidence="1">Uncharacterized protein</fullName>
    </submittedName>
</protein>
<sequence>MRQGVVSMGSQWIKRDVIRDSGNGYVSLIDSFLSEVAHSGGLRGTEVHSIRQICERQIREYVSATLSESVSADLSARWFEAYECGLAEGIYGEHAAITQGLAMRSSRQAGVMEEDSFEVRVTRDAQVLGVTHGYWLRLYVGSLT</sequence>
<dbReference type="Proteomes" id="UP000067711">
    <property type="component" value="Chromosome 1"/>
</dbReference>
<dbReference type="EMBL" id="CP013389">
    <property type="protein sequence ID" value="AOJ11160.1"/>
    <property type="molecule type" value="Genomic_DNA"/>
</dbReference>
<accession>A0A1B4G5E7</accession>
<gene>
    <name evidence="1" type="ORF">WS71_29065</name>
</gene>
<organism evidence="1 2">
    <name type="scientific">Burkholderia mayonis</name>
    <dbReference type="NCBI Taxonomy" id="1385591"/>
    <lineage>
        <taxon>Bacteria</taxon>
        <taxon>Pseudomonadati</taxon>
        <taxon>Pseudomonadota</taxon>
        <taxon>Betaproteobacteria</taxon>
        <taxon>Burkholderiales</taxon>
        <taxon>Burkholderiaceae</taxon>
        <taxon>Burkholderia</taxon>
        <taxon>pseudomallei group</taxon>
    </lineage>
</organism>
<evidence type="ECO:0000313" key="2">
    <source>
        <dbReference type="Proteomes" id="UP000067711"/>
    </source>
</evidence>
<name>A0A1B4G5E7_9BURK</name>
<dbReference type="AlphaFoldDB" id="A0A1B4G5E7"/>
<evidence type="ECO:0000313" key="1">
    <source>
        <dbReference type="EMBL" id="AOJ11160.1"/>
    </source>
</evidence>
<proteinExistence type="predicted"/>